<keyword evidence="1" id="KW-0812">Transmembrane</keyword>
<protein>
    <submittedName>
        <fullName evidence="2">Uncharacterized protein</fullName>
    </submittedName>
</protein>
<proteinExistence type="predicted"/>
<keyword evidence="3" id="KW-1185">Reference proteome</keyword>
<reference evidence="2 3" key="2">
    <citation type="submission" date="2020-08" db="EMBL/GenBank/DDBJ databases">
        <authorList>
            <person name="Ueki A."/>
            <person name="Tonouchi A."/>
        </authorList>
    </citation>
    <scope>NUCLEOTIDE SEQUENCE [LARGE SCALE GENOMIC DNA]</scope>
    <source>
        <strain evidence="2 3">CTTW</strain>
    </source>
</reference>
<feature type="transmembrane region" description="Helical" evidence="1">
    <location>
        <begin position="104"/>
        <end position="123"/>
    </location>
</feature>
<dbReference type="AlphaFoldDB" id="A0A7I8DK78"/>
<organism evidence="2 3">
    <name type="scientific">Anaerocolumna chitinilytica</name>
    <dbReference type="NCBI Taxonomy" id="1727145"/>
    <lineage>
        <taxon>Bacteria</taxon>
        <taxon>Bacillati</taxon>
        <taxon>Bacillota</taxon>
        <taxon>Clostridia</taxon>
        <taxon>Lachnospirales</taxon>
        <taxon>Lachnospiraceae</taxon>
        <taxon>Anaerocolumna</taxon>
    </lineage>
</organism>
<name>A0A7I8DK78_9FIRM</name>
<accession>A0A7I8DK78</accession>
<evidence type="ECO:0000256" key="1">
    <source>
        <dbReference type="SAM" id="Phobius"/>
    </source>
</evidence>
<keyword evidence="1" id="KW-1133">Transmembrane helix</keyword>
<dbReference type="Proteomes" id="UP000515703">
    <property type="component" value="Chromosome"/>
</dbReference>
<feature type="transmembrane region" description="Helical" evidence="1">
    <location>
        <begin position="56"/>
        <end position="75"/>
    </location>
</feature>
<keyword evidence="1" id="KW-0472">Membrane</keyword>
<reference evidence="2 3" key="1">
    <citation type="submission" date="2020-08" db="EMBL/GenBank/DDBJ databases">
        <title>Draft genome sequencing of an Anaerocolumna strain isolated from anoxic soil subjected to BSD treatment.</title>
        <authorList>
            <person name="Uek A."/>
            <person name="Tonouchi A."/>
        </authorList>
    </citation>
    <scope>NUCLEOTIDE SEQUENCE [LARGE SCALE GENOMIC DNA]</scope>
    <source>
        <strain evidence="2 3">CTTW</strain>
    </source>
</reference>
<gene>
    <name evidence="2" type="ORF">bsdcttw_04760</name>
</gene>
<evidence type="ECO:0000313" key="2">
    <source>
        <dbReference type="EMBL" id="BCJ97435.1"/>
    </source>
</evidence>
<evidence type="ECO:0000313" key="3">
    <source>
        <dbReference type="Proteomes" id="UP000515703"/>
    </source>
</evidence>
<feature type="transmembrane region" description="Helical" evidence="1">
    <location>
        <begin position="6"/>
        <end position="28"/>
    </location>
</feature>
<sequence>MSWKYEIFRAFFVAFGAFEVISNGIFLIRKNGMELAARQHQELPPDRKDSQFKAKVLCMFSFGVLFLLSGLYSYVTHTFHFKEAVFTLTIFAIYAILEGCYYRYWKTIGFSCVSILFLVLFLII</sequence>
<dbReference type="KEGG" id="acht:bsdcttw_04760"/>
<dbReference type="RefSeq" id="WP_185257863.1">
    <property type="nucleotide sequence ID" value="NZ_AP023368.1"/>
</dbReference>
<dbReference type="EMBL" id="AP023368">
    <property type="protein sequence ID" value="BCJ97435.1"/>
    <property type="molecule type" value="Genomic_DNA"/>
</dbReference>